<dbReference type="InterPro" id="IPR013766">
    <property type="entry name" value="Thioredoxin_domain"/>
</dbReference>
<evidence type="ECO:0000313" key="6">
    <source>
        <dbReference type="EMBL" id="RVX02779.1"/>
    </source>
</evidence>
<keyword evidence="3" id="KW-0676">Redox-active center</keyword>
<feature type="domain" description="Thioredoxin" evidence="4">
    <location>
        <begin position="55"/>
        <end position="196"/>
    </location>
</feature>
<dbReference type="PROSITE" id="PS51352">
    <property type="entry name" value="THIOREDOXIN_2"/>
    <property type="match status" value="1"/>
</dbReference>
<dbReference type="SUPFAM" id="SSF52833">
    <property type="entry name" value="Thioredoxin-like"/>
    <property type="match status" value="1"/>
</dbReference>
<evidence type="ECO:0000259" key="4">
    <source>
        <dbReference type="PROSITE" id="PS51352"/>
    </source>
</evidence>
<sequence>MARNSVLLRHLLRFSPSSRARSSSLIETLASSPIAVPSPPIHTISSFFTTATANSQFSRPCLNYRTLCSSSGQSKIALIKSEEEFNTSLSKHFSLVTYLFKFIVIDESLPAIFYFTAVWCGPCRFIAPIIAELSEKYPHVTTYKIDIDQDGLENTLRRLNIASVPTLHFFQNGKKAAEIIGADVARLKDTMDKLYK</sequence>
<dbReference type="CDD" id="cd02947">
    <property type="entry name" value="TRX_family"/>
    <property type="match status" value="1"/>
</dbReference>
<dbReference type="PRINTS" id="PR00421">
    <property type="entry name" value="THIOREDOXIN"/>
</dbReference>
<dbReference type="Pfam" id="PF00085">
    <property type="entry name" value="Thioredoxin"/>
    <property type="match status" value="1"/>
</dbReference>
<proteinExistence type="predicted"/>
<evidence type="ECO:0000256" key="3">
    <source>
        <dbReference type="ARBA" id="ARBA00023284"/>
    </source>
</evidence>
<reference evidence="6 7" key="1">
    <citation type="journal article" date="2018" name="PLoS Genet.">
        <title>Population sequencing reveals clonal diversity and ancestral inbreeding in the grapevine cultivar Chardonnay.</title>
        <authorList>
            <person name="Roach M.J."/>
            <person name="Johnson D.L."/>
            <person name="Bohlmann J."/>
            <person name="van Vuuren H.J."/>
            <person name="Jones S.J."/>
            <person name="Pretorius I.S."/>
            <person name="Schmidt S.A."/>
            <person name="Borneman A.R."/>
        </authorList>
    </citation>
    <scope>NUCLEOTIDE SEQUENCE [LARGE SCALE GENOMIC DNA]</scope>
    <source>
        <strain evidence="7">cv. Chardonnay</strain>
        <strain evidence="6">I10V1</strain>
        <tissue evidence="6">Leaf</tissue>
    </source>
</reference>
<accession>A0A438J1E1</accession>
<dbReference type="EMBL" id="QGNW01002596">
    <property type="protein sequence ID" value="RVW15757.1"/>
    <property type="molecule type" value="Genomic_DNA"/>
</dbReference>
<dbReference type="EMBL" id="QGNW01000069">
    <property type="protein sequence ID" value="RVX02779.1"/>
    <property type="molecule type" value="Genomic_DNA"/>
</dbReference>
<protein>
    <submittedName>
        <fullName evidence="6">Thioredoxin O1, mitochondrial</fullName>
    </submittedName>
</protein>
<keyword evidence="1" id="KW-0813">Transport</keyword>
<dbReference type="Proteomes" id="UP000288805">
    <property type="component" value="Unassembled WGS sequence"/>
</dbReference>
<evidence type="ECO:0000256" key="1">
    <source>
        <dbReference type="ARBA" id="ARBA00022982"/>
    </source>
</evidence>
<dbReference type="InterPro" id="IPR036249">
    <property type="entry name" value="Thioredoxin-like_sf"/>
</dbReference>
<dbReference type="AlphaFoldDB" id="A0A438J1E1"/>
<evidence type="ECO:0000256" key="2">
    <source>
        <dbReference type="ARBA" id="ARBA00023157"/>
    </source>
</evidence>
<evidence type="ECO:0000313" key="5">
    <source>
        <dbReference type="EMBL" id="RVW15757.1"/>
    </source>
</evidence>
<evidence type="ECO:0000313" key="7">
    <source>
        <dbReference type="Proteomes" id="UP000288805"/>
    </source>
</evidence>
<dbReference type="Gene3D" id="3.40.30.10">
    <property type="entry name" value="Glutaredoxin"/>
    <property type="match status" value="1"/>
</dbReference>
<keyword evidence="1" id="KW-0249">Electron transport</keyword>
<dbReference type="PANTHER" id="PTHR46115">
    <property type="entry name" value="THIOREDOXIN-LIKE PROTEIN 1"/>
    <property type="match status" value="1"/>
</dbReference>
<comment type="caution">
    <text evidence="6">The sequence shown here is derived from an EMBL/GenBank/DDBJ whole genome shotgun (WGS) entry which is preliminary data.</text>
</comment>
<keyword evidence="2" id="KW-1015">Disulfide bond</keyword>
<gene>
    <name evidence="6" type="primary">VvCHDp000749_0</name>
    <name evidence="5" type="synonym">VvCHDh001158_1</name>
    <name evidence="6" type="ORF">CK203_016383</name>
    <name evidence="5" type="ORF">CK203_098515</name>
</gene>
<name>A0A438J1E1_VITVI</name>
<dbReference type="FunFam" id="3.40.30.10:FF:000245">
    <property type="entry name" value="Thioredoxin"/>
    <property type="match status" value="1"/>
</dbReference>
<organism evidence="6 7">
    <name type="scientific">Vitis vinifera</name>
    <name type="common">Grape</name>
    <dbReference type="NCBI Taxonomy" id="29760"/>
    <lineage>
        <taxon>Eukaryota</taxon>
        <taxon>Viridiplantae</taxon>
        <taxon>Streptophyta</taxon>
        <taxon>Embryophyta</taxon>
        <taxon>Tracheophyta</taxon>
        <taxon>Spermatophyta</taxon>
        <taxon>Magnoliopsida</taxon>
        <taxon>eudicotyledons</taxon>
        <taxon>Gunneridae</taxon>
        <taxon>Pentapetalae</taxon>
        <taxon>rosids</taxon>
        <taxon>Vitales</taxon>
        <taxon>Vitaceae</taxon>
        <taxon>Viteae</taxon>
        <taxon>Vitis</taxon>
    </lineage>
</organism>